<dbReference type="EMBL" id="JBBYHV010000002">
    <property type="protein sequence ID" value="MEL1251301.1"/>
    <property type="molecule type" value="Genomic_DNA"/>
</dbReference>
<gene>
    <name evidence="3" type="ORF">AAEO60_11520</name>
</gene>
<dbReference type="Proteomes" id="UP001497045">
    <property type="component" value="Unassembled WGS sequence"/>
</dbReference>
<evidence type="ECO:0000313" key="4">
    <source>
        <dbReference type="Proteomes" id="UP001497045"/>
    </source>
</evidence>
<name>A0ABU9IFX9_9SPHN</name>
<dbReference type="RefSeq" id="WP_341673859.1">
    <property type="nucleotide sequence ID" value="NZ_JBBYHV010000002.1"/>
</dbReference>
<feature type="region of interest" description="Disordered" evidence="1">
    <location>
        <begin position="24"/>
        <end position="59"/>
    </location>
</feature>
<keyword evidence="2" id="KW-0732">Signal</keyword>
<accession>A0ABU9IFX9</accession>
<dbReference type="PROSITE" id="PS51257">
    <property type="entry name" value="PROKAR_LIPOPROTEIN"/>
    <property type="match status" value="1"/>
</dbReference>
<feature type="signal peptide" evidence="2">
    <location>
        <begin position="1"/>
        <end position="22"/>
    </location>
</feature>
<proteinExistence type="predicted"/>
<keyword evidence="4" id="KW-1185">Reference proteome</keyword>
<reference evidence="3 4" key="1">
    <citation type="submission" date="2024-04" db="EMBL/GenBank/DDBJ databases">
        <title>Aurantiacibacter sp. DGU6 16S ribosomal RNA gene Genome sequencing and assembly.</title>
        <authorList>
            <person name="Park S."/>
        </authorList>
    </citation>
    <scope>NUCLEOTIDE SEQUENCE [LARGE SCALE GENOMIC DNA]</scope>
    <source>
        <strain evidence="3 4">DGU6</strain>
    </source>
</reference>
<feature type="chain" id="PRO_5047103403" description="Lipoprotein" evidence="2">
    <location>
        <begin position="23"/>
        <end position="156"/>
    </location>
</feature>
<sequence length="156" mass="16317">MTKHPQIALLAVAAALSLSACSSEPEATAPDAPVPSEASEVAATAGTGQAPEGTDSEGIPAAMLGVWDYVEGTCDPASDLRLEIAPDHLTFYESYGTVQSVTRDGDDVTFALAMEGEGETWQESLTYRLVEGGTILESDMPAPVGEGQLRRKRCEG</sequence>
<organism evidence="3 4">
    <name type="scientific">Aurantiacibacter gilvus</name>
    <dbReference type="NCBI Taxonomy" id="3139141"/>
    <lineage>
        <taxon>Bacteria</taxon>
        <taxon>Pseudomonadati</taxon>
        <taxon>Pseudomonadota</taxon>
        <taxon>Alphaproteobacteria</taxon>
        <taxon>Sphingomonadales</taxon>
        <taxon>Erythrobacteraceae</taxon>
        <taxon>Aurantiacibacter</taxon>
    </lineage>
</organism>
<evidence type="ECO:0000256" key="2">
    <source>
        <dbReference type="SAM" id="SignalP"/>
    </source>
</evidence>
<comment type="caution">
    <text evidence="3">The sequence shown here is derived from an EMBL/GenBank/DDBJ whole genome shotgun (WGS) entry which is preliminary data.</text>
</comment>
<evidence type="ECO:0000256" key="1">
    <source>
        <dbReference type="SAM" id="MobiDB-lite"/>
    </source>
</evidence>
<evidence type="ECO:0000313" key="3">
    <source>
        <dbReference type="EMBL" id="MEL1251301.1"/>
    </source>
</evidence>
<protein>
    <recommendedName>
        <fullName evidence="5">Lipoprotein</fullName>
    </recommendedName>
</protein>
<evidence type="ECO:0008006" key="5">
    <source>
        <dbReference type="Google" id="ProtNLM"/>
    </source>
</evidence>